<organism evidence="2 3">
    <name type="scientific">Eubacterium ruminantium</name>
    <dbReference type="NCBI Taxonomy" id="42322"/>
    <lineage>
        <taxon>Bacteria</taxon>
        <taxon>Bacillati</taxon>
        <taxon>Bacillota</taxon>
        <taxon>Clostridia</taxon>
        <taxon>Eubacteriales</taxon>
        <taxon>Eubacteriaceae</taxon>
        <taxon>Eubacterium</taxon>
    </lineage>
</organism>
<proteinExistence type="predicted"/>
<protein>
    <submittedName>
        <fullName evidence="2">Uncharacterized protein</fullName>
    </submittedName>
</protein>
<feature type="transmembrane region" description="Helical" evidence="1">
    <location>
        <begin position="155"/>
        <end position="179"/>
    </location>
</feature>
<evidence type="ECO:0000313" key="3">
    <source>
        <dbReference type="Proteomes" id="UP000189857"/>
    </source>
</evidence>
<evidence type="ECO:0000256" key="1">
    <source>
        <dbReference type="SAM" id="Phobius"/>
    </source>
</evidence>
<keyword evidence="3" id="KW-1185">Reference proteome</keyword>
<dbReference type="EMBL" id="FUXA01000009">
    <property type="protein sequence ID" value="SJZ80467.1"/>
    <property type="molecule type" value="Genomic_DNA"/>
</dbReference>
<accession>A0A1T4NN13</accession>
<keyword evidence="1" id="KW-1133">Transmembrane helix</keyword>
<keyword evidence="1" id="KW-0812">Transmembrane</keyword>
<feature type="transmembrane region" description="Helical" evidence="1">
    <location>
        <begin position="12"/>
        <end position="29"/>
    </location>
</feature>
<feature type="transmembrane region" description="Helical" evidence="1">
    <location>
        <begin position="61"/>
        <end position="82"/>
    </location>
</feature>
<keyword evidence="1" id="KW-0472">Membrane</keyword>
<gene>
    <name evidence="2" type="ORF">SAMN02745110_01643</name>
</gene>
<name>A0A1T4NN13_9FIRM</name>
<reference evidence="2 3" key="1">
    <citation type="submission" date="2017-02" db="EMBL/GenBank/DDBJ databases">
        <authorList>
            <person name="Peterson S.W."/>
        </authorList>
    </citation>
    <scope>NUCLEOTIDE SEQUENCE [LARGE SCALE GENOMIC DNA]</scope>
    <source>
        <strain evidence="2 3">ATCC 17233</strain>
    </source>
</reference>
<feature type="transmembrane region" description="Helical" evidence="1">
    <location>
        <begin position="94"/>
        <end position="113"/>
    </location>
</feature>
<dbReference type="AlphaFoldDB" id="A0A1T4NN13"/>
<evidence type="ECO:0000313" key="2">
    <source>
        <dbReference type="EMBL" id="SJZ80467.1"/>
    </source>
</evidence>
<sequence length="340" mass="39086">MLNWFHSRQNSLWSYIGKVLIGILIYVMVNDALDKFIAKVLTDQTEEEVHFSDVKEKGYSLTVYFMLKFIKAFFMIGLLYELMSYIKVIETDPMTTIAISSGIVLLLVIQGAFAKWAKKVIKFFHQVLKGEDIEIKDPKQINIPKLSRHSSLGNFFITLFRVVFKIAAFAIAIIIVILVNRGISYVLESKGVEIARLLRKNEYELAKETKTSFFLDEEAAGQLPIYLGEDVTVKSNGELNIIFINGTRVGINTSGRKYKFYGVAVNQTEISIKSHMYYHVDNVYKVETNTSSLFSDSYLYVNKRKNDCILVTVNNTSHRVASITYFYDYFKMAQKMKMIE</sequence>
<dbReference type="Proteomes" id="UP000189857">
    <property type="component" value="Unassembled WGS sequence"/>
</dbReference>